<dbReference type="InterPro" id="IPR002611">
    <property type="entry name" value="IstB_ATP-bd"/>
</dbReference>
<dbReference type="Pfam" id="PF01695">
    <property type="entry name" value="IstB_IS21"/>
    <property type="match status" value="1"/>
</dbReference>
<dbReference type="InterPro" id="IPR027417">
    <property type="entry name" value="P-loop_NTPase"/>
</dbReference>
<keyword evidence="2" id="KW-0547">Nucleotide-binding</keyword>
<feature type="domain" description="IstB-like ATP-binding" evidence="1">
    <location>
        <begin position="101"/>
        <end position="200"/>
    </location>
</feature>
<evidence type="ECO:0000259" key="1">
    <source>
        <dbReference type="Pfam" id="PF01695"/>
    </source>
</evidence>
<accession>A0ABT5TEL6</accession>
<dbReference type="Gene3D" id="3.40.50.300">
    <property type="entry name" value="P-loop containing nucleotide triphosphate hydrolases"/>
    <property type="match status" value="1"/>
</dbReference>
<organism evidence="2 3">
    <name type="scientific">Roseinatronobacter alkalisoli</name>
    <dbReference type="NCBI Taxonomy" id="3028235"/>
    <lineage>
        <taxon>Bacteria</taxon>
        <taxon>Pseudomonadati</taxon>
        <taxon>Pseudomonadota</taxon>
        <taxon>Alphaproteobacteria</taxon>
        <taxon>Rhodobacterales</taxon>
        <taxon>Paracoccaceae</taxon>
        <taxon>Roseinatronobacter</taxon>
    </lineage>
</organism>
<dbReference type="GO" id="GO:0005524">
    <property type="term" value="F:ATP binding"/>
    <property type="evidence" value="ECO:0007669"/>
    <property type="project" value="UniProtKB-KW"/>
</dbReference>
<dbReference type="RefSeq" id="WP_274353500.1">
    <property type="nucleotide sequence ID" value="NZ_JAQZSM010000020.1"/>
</dbReference>
<keyword evidence="3" id="KW-1185">Reference proteome</keyword>
<dbReference type="PANTHER" id="PTHR30050:SF4">
    <property type="entry name" value="ATP-BINDING PROTEIN RV3427C IN INSERTION SEQUENCE-RELATED"/>
    <property type="match status" value="1"/>
</dbReference>
<dbReference type="EMBL" id="JAQZSM010000020">
    <property type="protein sequence ID" value="MDD7972826.1"/>
    <property type="molecule type" value="Genomic_DNA"/>
</dbReference>
<dbReference type="Proteomes" id="UP001431784">
    <property type="component" value="Unassembled WGS sequence"/>
</dbReference>
<sequence>MNALIDQLAALRLHGMAACAQDLLAARTPPSLTTALKTLIEAETKERRVRSIQYQMRIAKFPHHKDFATFDYGAATVTKAQIDPFCSGQFTEDAHNIILIAEQAEGNTGKIIKQLTALECVIIDELGYIPFPKSGGSLLFHLISKLYETTSVIITTNLEFGEWVSVFGDSKMTPALLDRVTYRCRIIETGNTSYRFAQSKSRTKL</sequence>
<gene>
    <name evidence="2" type="ORF">PUT78_17165</name>
</gene>
<name>A0ABT5TEL6_9RHOB</name>
<proteinExistence type="predicted"/>
<keyword evidence="2" id="KW-0067">ATP-binding</keyword>
<reference evidence="2" key="1">
    <citation type="submission" date="2023-02" db="EMBL/GenBank/DDBJ databases">
        <title>Description of Roseinatronobacter alkalisoli sp. nov., an alkaliphilic bacerium isolated from soda soil.</title>
        <authorList>
            <person name="Wei W."/>
        </authorList>
    </citation>
    <scope>NUCLEOTIDE SEQUENCE</scope>
    <source>
        <strain evidence="2">HJB301</strain>
    </source>
</reference>
<dbReference type="PANTHER" id="PTHR30050">
    <property type="entry name" value="CHROMOSOMAL REPLICATION INITIATOR PROTEIN DNAA"/>
    <property type="match status" value="1"/>
</dbReference>
<evidence type="ECO:0000313" key="3">
    <source>
        <dbReference type="Proteomes" id="UP001431784"/>
    </source>
</evidence>
<comment type="caution">
    <text evidence="2">The sequence shown here is derived from an EMBL/GenBank/DDBJ whole genome shotgun (WGS) entry which is preliminary data.</text>
</comment>
<evidence type="ECO:0000313" key="2">
    <source>
        <dbReference type="EMBL" id="MDD7972826.1"/>
    </source>
</evidence>
<protein>
    <submittedName>
        <fullName evidence="2">ATP-binding protein</fullName>
    </submittedName>
</protein>
<dbReference type="SUPFAM" id="SSF52540">
    <property type="entry name" value="P-loop containing nucleoside triphosphate hydrolases"/>
    <property type="match status" value="1"/>
</dbReference>